<dbReference type="PANTHER" id="PTHR30481">
    <property type="entry name" value="DNA ADENINE METHYLASE"/>
    <property type="match status" value="1"/>
</dbReference>
<dbReference type="RefSeq" id="WP_117347003.1">
    <property type="nucleotide sequence ID" value="NZ_JAJDKX010000001.1"/>
</dbReference>
<dbReference type="EC" id="2.1.1.72" evidence="1"/>
<dbReference type="AlphaFoldDB" id="A0AAP2UGZ5"/>
<gene>
    <name evidence="6" type="ORF">NE542_02290</name>
</gene>
<comment type="caution">
    <text evidence="6">The sequence shown here is derived from an EMBL/GenBank/DDBJ whole genome shotgun (WGS) entry which is preliminary data.</text>
</comment>
<dbReference type="GO" id="GO:0009007">
    <property type="term" value="F:site-specific DNA-methyltransferase (adenine-specific) activity"/>
    <property type="evidence" value="ECO:0007669"/>
    <property type="project" value="UniProtKB-EC"/>
</dbReference>
<reference evidence="6" key="1">
    <citation type="submission" date="2022-06" db="EMBL/GenBank/DDBJ databases">
        <title>Isolation of gut microbiota from human fecal samples.</title>
        <authorList>
            <person name="Pamer E.G."/>
            <person name="Barat B."/>
            <person name="Waligurski E."/>
            <person name="Medina S."/>
            <person name="Paddock L."/>
            <person name="Mostad J."/>
        </authorList>
    </citation>
    <scope>NUCLEOTIDE SEQUENCE</scope>
    <source>
        <strain evidence="6">DFI.6.24</strain>
    </source>
</reference>
<keyword evidence="4" id="KW-0949">S-adenosyl-L-methionine</keyword>
<dbReference type="InterPro" id="IPR029063">
    <property type="entry name" value="SAM-dependent_MTases_sf"/>
</dbReference>
<comment type="catalytic activity">
    <reaction evidence="5">
        <text>a 2'-deoxyadenosine in DNA + S-adenosyl-L-methionine = an N(6)-methyl-2'-deoxyadenosine in DNA + S-adenosyl-L-homocysteine + H(+)</text>
        <dbReference type="Rhea" id="RHEA:15197"/>
        <dbReference type="Rhea" id="RHEA-COMP:12418"/>
        <dbReference type="Rhea" id="RHEA-COMP:12419"/>
        <dbReference type="ChEBI" id="CHEBI:15378"/>
        <dbReference type="ChEBI" id="CHEBI:57856"/>
        <dbReference type="ChEBI" id="CHEBI:59789"/>
        <dbReference type="ChEBI" id="CHEBI:90615"/>
        <dbReference type="ChEBI" id="CHEBI:90616"/>
        <dbReference type="EC" id="2.1.1.72"/>
    </reaction>
</comment>
<keyword evidence="2 6" id="KW-0489">Methyltransferase</keyword>
<name>A0AAP2UGZ5_9FIRM</name>
<dbReference type="PRINTS" id="PR00505">
    <property type="entry name" value="D12N6MTFRASE"/>
</dbReference>
<evidence type="ECO:0000256" key="5">
    <source>
        <dbReference type="ARBA" id="ARBA00047942"/>
    </source>
</evidence>
<dbReference type="GO" id="GO:0009307">
    <property type="term" value="P:DNA restriction-modification system"/>
    <property type="evidence" value="ECO:0007669"/>
    <property type="project" value="InterPro"/>
</dbReference>
<evidence type="ECO:0000313" key="7">
    <source>
        <dbReference type="Proteomes" id="UP001204814"/>
    </source>
</evidence>
<dbReference type="GO" id="GO:0043565">
    <property type="term" value="F:sequence-specific DNA binding"/>
    <property type="evidence" value="ECO:0007669"/>
    <property type="project" value="TreeGrafter"/>
</dbReference>
<dbReference type="Proteomes" id="UP001204814">
    <property type="component" value="Unassembled WGS sequence"/>
</dbReference>
<organism evidence="6 7">
    <name type="scientific">Faecalibacillus intestinalis</name>
    <dbReference type="NCBI Taxonomy" id="1982626"/>
    <lineage>
        <taxon>Bacteria</taxon>
        <taxon>Bacillati</taxon>
        <taxon>Bacillota</taxon>
        <taxon>Erysipelotrichia</taxon>
        <taxon>Erysipelotrichales</taxon>
        <taxon>Coprobacillaceae</taxon>
        <taxon>Faecalibacillus</taxon>
    </lineage>
</organism>
<dbReference type="EMBL" id="JANGBO010000001">
    <property type="protein sequence ID" value="MCQ5060666.1"/>
    <property type="molecule type" value="Genomic_DNA"/>
</dbReference>
<dbReference type="GO" id="GO:1904047">
    <property type="term" value="F:S-adenosyl-L-methionine binding"/>
    <property type="evidence" value="ECO:0007669"/>
    <property type="project" value="TreeGrafter"/>
</dbReference>
<evidence type="ECO:0000256" key="4">
    <source>
        <dbReference type="ARBA" id="ARBA00022691"/>
    </source>
</evidence>
<accession>A0AAP2UGZ5</accession>
<dbReference type="InterPro" id="IPR002052">
    <property type="entry name" value="DNA_methylase_N6_adenine_CS"/>
</dbReference>
<sequence length="397" mass="46630">MENILNERLSSLIKYPGGKEKELKYILPNLPIKINNYYEPFVGGGAVYFSMHAKNYLINDKSDELISLYNMVKNQDKEFFEKLKAFDHNWKIISNVVDNHSDYLITLYCSYKNDIYNEQELNDEITEFVLVNADEFNGLLSRSFNCQIENFVNELIKSIRNKMIRMKRLEKSKGILCQEDLIANIECSLKTAFYTHFRYLINHKDEFGISNAFATAIYFFIRQTCYSSMFRYNKNGQFNVPYGGISYNRKSFLNKINYYQNKDLIKHLNKTKIGNMDFYDFMYENPPMKDDFVFLDPPYDTEFSTYAKNEFNQSDQLRLANYLIKECKANFMLIIKNTDYIASLYLEGTKTANGDKIYISCFDKKYFVSFQDRNNKNAQHLLITNYPISGGGLNGGK</sequence>
<evidence type="ECO:0000256" key="2">
    <source>
        <dbReference type="ARBA" id="ARBA00022603"/>
    </source>
</evidence>
<dbReference type="Gene3D" id="3.40.50.150">
    <property type="entry name" value="Vaccinia Virus protein VP39"/>
    <property type="match status" value="2"/>
</dbReference>
<evidence type="ECO:0000313" key="6">
    <source>
        <dbReference type="EMBL" id="MCQ5060666.1"/>
    </source>
</evidence>
<dbReference type="Pfam" id="PF02086">
    <property type="entry name" value="MethyltransfD12"/>
    <property type="match status" value="2"/>
</dbReference>
<protein>
    <recommendedName>
        <fullName evidence="1">site-specific DNA-methyltransferase (adenine-specific)</fullName>
        <ecNumber evidence="1">2.1.1.72</ecNumber>
    </recommendedName>
</protein>
<dbReference type="SUPFAM" id="SSF53335">
    <property type="entry name" value="S-adenosyl-L-methionine-dependent methyltransferases"/>
    <property type="match status" value="1"/>
</dbReference>
<proteinExistence type="predicted"/>
<dbReference type="GO" id="GO:0032259">
    <property type="term" value="P:methylation"/>
    <property type="evidence" value="ECO:0007669"/>
    <property type="project" value="UniProtKB-KW"/>
</dbReference>
<evidence type="ECO:0000256" key="3">
    <source>
        <dbReference type="ARBA" id="ARBA00022679"/>
    </source>
</evidence>
<dbReference type="PROSITE" id="PS00092">
    <property type="entry name" value="N6_MTASE"/>
    <property type="match status" value="1"/>
</dbReference>
<dbReference type="InterPro" id="IPR012327">
    <property type="entry name" value="MeTrfase_D12"/>
</dbReference>
<evidence type="ECO:0000256" key="1">
    <source>
        <dbReference type="ARBA" id="ARBA00011900"/>
    </source>
</evidence>
<keyword evidence="3" id="KW-0808">Transferase</keyword>
<dbReference type="GO" id="GO:0006298">
    <property type="term" value="P:mismatch repair"/>
    <property type="evidence" value="ECO:0007669"/>
    <property type="project" value="TreeGrafter"/>
</dbReference>